<comment type="caution">
    <text evidence="2">The sequence shown here is derived from an EMBL/GenBank/DDBJ whole genome shotgun (WGS) entry which is preliminary data.</text>
</comment>
<feature type="transmembrane region" description="Helical" evidence="1">
    <location>
        <begin position="420"/>
        <end position="438"/>
    </location>
</feature>
<feature type="transmembrane region" description="Helical" evidence="1">
    <location>
        <begin position="183"/>
        <end position="204"/>
    </location>
</feature>
<dbReference type="AlphaFoldDB" id="A0A4Q4Z923"/>
<evidence type="ECO:0008006" key="4">
    <source>
        <dbReference type="Google" id="ProtNLM"/>
    </source>
</evidence>
<dbReference type="RefSeq" id="WP_134719554.1">
    <property type="nucleotide sequence ID" value="NZ_SDKM01000030.1"/>
</dbReference>
<keyword evidence="1" id="KW-1133">Transmembrane helix</keyword>
<feature type="transmembrane region" description="Helical" evidence="1">
    <location>
        <begin position="20"/>
        <end position="40"/>
    </location>
</feature>
<evidence type="ECO:0000313" key="2">
    <source>
        <dbReference type="EMBL" id="RYP83691.1"/>
    </source>
</evidence>
<dbReference type="Proteomes" id="UP000295198">
    <property type="component" value="Unassembled WGS sequence"/>
</dbReference>
<evidence type="ECO:0000313" key="3">
    <source>
        <dbReference type="Proteomes" id="UP000295198"/>
    </source>
</evidence>
<keyword evidence="1" id="KW-0472">Membrane</keyword>
<accession>A0A4Q4Z923</accession>
<feature type="transmembrane region" description="Helical" evidence="1">
    <location>
        <begin position="67"/>
        <end position="89"/>
    </location>
</feature>
<feature type="transmembrane region" description="Helical" evidence="1">
    <location>
        <begin position="152"/>
        <end position="171"/>
    </location>
</feature>
<gene>
    <name evidence="2" type="ORF">EKO23_18210</name>
</gene>
<feature type="transmembrane region" description="Helical" evidence="1">
    <location>
        <begin position="382"/>
        <end position="400"/>
    </location>
</feature>
<evidence type="ECO:0000256" key="1">
    <source>
        <dbReference type="SAM" id="Phobius"/>
    </source>
</evidence>
<keyword evidence="3" id="KW-1185">Reference proteome</keyword>
<sequence length="440" mass="47630">MRLFAHGIGGAKDLPIPAEYAIAGACAALAVSFTVLALAWRTPRFNTGDRRPRPAPGWVADMVDGPWFAPLLRVLGFAFFLYVAAAAVFGKDLLINPFFGVFFVLLWVGIVPMSLFFGPFYKAISPVRTINLLLAKLSGSDPEVGLRDYPRWLGHWPAAVGLFAFVWFELVYPFSTELGPARLWCAAYVGVMLIGGAVFGNRFFENADPFEVYSTLVSRLSVWGRDGDGNLVVRSPLANLDLTPVRPGLLAVCSVLLGSTAFDSFKDSSTWLTTIQSTDIDTDWLNLAALLGFVLAVGILFGAATMMTGIHDDHHRLSLPGQFAHSLVPIIVGYVVAHYLSYLVEVGQQTVIYLSDPFSTGANLLGTGNRAVNYWLSNHPTFLALTKVGGVITGHVVAVIAAHDRAVKLLPKRHQLTGQLSLLVVMVGFTIGGLYLLFGA</sequence>
<name>A0A4Q4Z923_9ACTN</name>
<proteinExistence type="predicted"/>
<organism evidence="2 3">
    <name type="scientific">Nocardioides guangzhouensis</name>
    <dbReference type="NCBI Taxonomy" id="2497878"/>
    <lineage>
        <taxon>Bacteria</taxon>
        <taxon>Bacillati</taxon>
        <taxon>Actinomycetota</taxon>
        <taxon>Actinomycetes</taxon>
        <taxon>Propionibacteriales</taxon>
        <taxon>Nocardioidaceae</taxon>
        <taxon>Nocardioides</taxon>
    </lineage>
</organism>
<dbReference type="EMBL" id="SDKM01000030">
    <property type="protein sequence ID" value="RYP83691.1"/>
    <property type="molecule type" value="Genomic_DNA"/>
</dbReference>
<feature type="transmembrane region" description="Helical" evidence="1">
    <location>
        <begin position="101"/>
        <end position="121"/>
    </location>
</feature>
<keyword evidence="1" id="KW-0812">Transmembrane</keyword>
<feature type="transmembrane region" description="Helical" evidence="1">
    <location>
        <begin position="323"/>
        <end position="344"/>
    </location>
</feature>
<reference evidence="2 3" key="1">
    <citation type="submission" date="2019-01" db="EMBL/GenBank/DDBJ databases">
        <title>Nocardioides guangzhouensis sp. nov., an actinobacterium isolated from soil.</title>
        <authorList>
            <person name="Fu Y."/>
            <person name="Cai Y."/>
            <person name="Lin Z."/>
            <person name="Chen P."/>
        </authorList>
    </citation>
    <scope>NUCLEOTIDE SEQUENCE [LARGE SCALE GENOMIC DNA]</scope>
    <source>
        <strain evidence="2 3">130</strain>
    </source>
</reference>
<feature type="transmembrane region" description="Helical" evidence="1">
    <location>
        <begin position="287"/>
        <end position="311"/>
    </location>
</feature>
<protein>
    <recommendedName>
        <fullName evidence="4">Fenitrothion hydrolase</fullName>
    </recommendedName>
</protein>
<dbReference type="OrthoDB" id="8168962at2"/>